<reference evidence="1" key="2">
    <citation type="submission" date="2020-09" db="EMBL/GenBank/DDBJ databases">
        <authorList>
            <person name="Sun Q."/>
            <person name="Zhou Y."/>
        </authorList>
    </citation>
    <scope>NUCLEOTIDE SEQUENCE</scope>
    <source>
        <strain evidence="1">CGMCC 1.15290</strain>
    </source>
</reference>
<dbReference type="Proteomes" id="UP000627292">
    <property type="component" value="Unassembled WGS sequence"/>
</dbReference>
<keyword evidence="2" id="KW-1185">Reference proteome</keyword>
<organism evidence="1 2">
    <name type="scientific">Filimonas zeae</name>
    <dbReference type="NCBI Taxonomy" id="1737353"/>
    <lineage>
        <taxon>Bacteria</taxon>
        <taxon>Pseudomonadati</taxon>
        <taxon>Bacteroidota</taxon>
        <taxon>Chitinophagia</taxon>
        <taxon>Chitinophagales</taxon>
        <taxon>Chitinophagaceae</taxon>
        <taxon>Filimonas</taxon>
    </lineage>
</organism>
<dbReference type="Pfam" id="PF21983">
    <property type="entry name" value="NikA-like"/>
    <property type="match status" value="1"/>
</dbReference>
<reference evidence="1" key="1">
    <citation type="journal article" date="2014" name="Int. J. Syst. Evol. Microbiol.">
        <title>Complete genome sequence of Corynebacterium casei LMG S-19264T (=DSM 44701T), isolated from a smear-ripened cheese.</title>
        <authorList>
            <consortium name="US DOE Joint Genome Institute (JGI-PGF)"/>
            <person name="Walter F."/>
            <person name="Albersmeier A."/>
            <person name="Kalinowski J."/>
            <person name="Ruckert C."/>
        </authorList>
    </citation>
    <scope>NUCLEOTIDE SEQUENCE</scope>
    <source>
        <strain evidence="1">CGMCC 1.15290</strain>
    </source>
</reference>
<dbReference type="AlphaFoldDB" id="A0A917IZV6"/>
<dbReference type="EMBL" id="BMIB01000003">
    <property type="protein sequence ID" value="GGH70175.1"/>
    <property type="molecule type" value="Genomic_DNA"/>
</dbReference>
<evidence type="ECO:0000313" key="1">
    <source>
        <dbReference type="EMBL" id="GGH70175.1"/>
    </source>
</evidence>
<evidence type="ECO:0008006" key="3">
    <source>
        <dbReference type="Google" id="ProtNLM"/>
    </source>
</evidence>
<sequence>MCSKIMKQIEKSKYTRRVTIRFKPEEFQQIETACNESVYRKLSEYARRVLLGKPVTINYRNQSTDQLLMVLNLIKTELSAIGNNFNQSVHKLHTLDTVPEVKTWAVMNEATKKILMQKVEEIRIKLIQIYEACDRK</sequence>
<evidence type="ECO:0000313" key="2">
    <source>
        <dbReference type="Proteomes" id="UP000627292"/>
    </source>
</evidence>
<protein>
    <recommendedName>
        <fullName evidence="3">Plasmid mobilization relaxosome protein MobC</fullName>
    </recommendedName>
</protein>
<proteinExistence type="predicted"/>
<accession>A0A917IZV6</accession>
<dbReference type="InterPro" id="IPR053842">
    <property type="entry name" value="NikA-like"/>
</dbReference>
<gene>
    <name evidence="1" type="ORF">GCM10011379_28180</name>
</gene>
<name>A0A917IZV6_9BACT</name>
<comment type="caution">
    <text evidence="1">The sequence shown here is derived from an EMBL/GenBank/DDBJ whole genome shotgun (WGS) entry which is preliminary data.</text>
</comment>